<keyword evidence="1" id="KW-0472">Membrane</keyword>
<dbReference type="PRINTS" id="PR02086">
    <property type="entry name" value="PUTNUCHARBI1"/>
</dbReference>
<dbReference type="InterPro" id="IPR026103">
    <property type="entry name" value="HARBI1_animal"/>
</dbReference>
<accession>A0A914GTJ3</accession>
<sequence>MFICDLVRNDVESDTGKGGALSAELQVLATLGYLASSSFQLWCGDILGLSQPSISRAIFRVTRALCRKAGDFIYFEQNEDLAGLGLFVLFASNIWFIYKETPFFRERQARRNAHNNLPSTEPYTLE</sequence>
<dbReference type="AlphaFoldDB" id="A0A914GTJ3"/>
<dbReference type="Proteomes" id="UP000887572">
    <property type="component" value="Unplaced"/>
</dbReference>
<protein>
    <submittedName>
        <fullName evidence="3">Nuclease HARBI1</fullName>
    </submittedName>
</protein>
<feature type="transmembrane region" description="Helical" evidence="1">
    <location>
        <begin position="81"/>
        <end position="98"/>
    </location>
</feature>
<reference evidence="3" key="1">
    <citation type="submission" date="2022-11" db="UniProtKB">
        <authorList>
            <consortium name="WormBaseParasite"/>
        </authorList>
    </citation>
    <scope>IDENTIFICATION</scope>
</reference>
<keyword evidence="1" id="KW-0812">Transmembrane</keyword>
<keyword evidence="2" id="KW-1185">Reference proteome</keyword>
<proteinExistence type="predicted"/>
<name>A0A914GTJ3_GLORO</name>
<evidence type="ECO:0000256" key="1">
    <source>
        <dbReference type="SAM" id="Phobius"/>
    </source>
</evidence>
<dbReference type="WBParaSite" id="Gr19_v10_g11088.t1">
    <property type="protein sequence ID" value="Gr19_v10_g11088.t1"/>
    <property type="gene ID" value="Gr19_v10_g11088"/>
</dbReference>
<evidence type="ECO:0000313" key="3">
    <source>
        <dbReference type="WBParaSite" id="Gr19_v10_g11088.t1"/>
    </source>
</evidence>
<organism evidence="2 3">
    <name type="scientific">Globodera rostochiensis</name>
    <name type="common">Golden nematode worm</name>
    <name type="synonym">Heterodera rostochiensis</name>
    <dbReference type="NCBI Taxonomy" id="31243"/>
    <lineage>
        <taxon>Eukaryota</taxon>
        <taxon>Metazoa</taxon>
        <taxon>Ecdysozoa</taxon>
        <taxon>Nematoda</taxon>
        <taxon>Chromadorea</taxon>
        <taxon>Rhabditida</taxon>
        <taxon>Tylenchina</taxon>
        <taxon>Tylenchomorpha</taxon>
        <taxon>Tylenchoidea</taxon>
        <taxon>Heteroderidae</taxon>
        <taxon>Heteroderinae</taxon>
        <taxon>Globodera</taxon>
    </lineage>
</organism>
<keyword evidence="1" id="KW-1133">Transmembrane helix</keyword>
<evidence type="ECO:0000313" key="2">
    <source>
        <dbReference type="Proteomes" id="UP000887572"/>
    </source>
</evidence>